<sequence length="508" mass="57408">MIKNLLLIIVPLLFILCILGETTPVSKKFNRKQIHVHGRPWHGMKPLLNLAEEDYENKGVATAGFFVNKVDHFDSSNKATFKQRYWYNKQWYKQGGPIFLMLGGESAENPAWVERGDFEWTTLAKEHGAMVFLIEHRYYGNSRPTSDMETKNMKFLSSRQAIEDAAAFIKGMNERFDYGNTTKWVVFGGSYSGALAGWARQVHPELIYAAVGSSGPVQAVVDFYKYLDVVDHSLGFYSTQCASDVKEGLEQVRELIKTSSGQEEVKTLFNLCSSWSDLSVDDIKYFWLSVIGNYMGVVQYNYDNVGDYRGDMTIDHICSYHLDKTTTPLQHIGNVFQWFAQQYGGFCTDVNYDEYIQFLRQTSFGSGAADDRSWTYQTCTEFGYYQSTDNDAASYWGDVMGVDWYVKQCVDIFGSPITNQTVYSSITATNNYYGGATGFKGTRVILPNGNIDPWHALGVLSQTNSQNYPIIINGTAHCADMYPSSSSDYASLTDARQKIRKQMATILS</sequence>
<dbReference type="SUPFAM" id="SSF53474">
    <property type="entry name" value="alpha/beta-Hydrolases"/>
    <property type="match status" value="1"/>
</dbReference>
<keyword evidence="4" id="KW-0378">Hydrolase</keyword>
<keyword evidence="2" id="KW-0645">Protease</keyword>
<dbReference type="GO" id="GO:0006508">
    <property type="term" value="P:proteolysis"/>
    <property type="evidence" value="ECO:0007669"/>
    <property type="project" value="UniProtKB-KW"/>
</dbReference>
<dbReference type="InterPro" id="IPR029058">
    <property type="entry name" value="AB_hydrolase_fold"/>
</dbReference>
<evidence type="ECO:0000256" key="5">
    <source>
        <dbReference type="ARBA" id="ARBA00023180"/>
    </source>
</evidence>
<dbReference type="Pfam" id="PF05577">
    <property type="entry name" value="Peptidase_S28"/>
    <property type="match status" value="1"/>
</dbReference>
<dbReference type="GO" id="GO:0070008">
    <property type="term" value="F:serine-type exopeptidase activity"/>
    <property type="evidence" value="ECO:0007669"/>
    <property type="project" value="InterPro"/>
</dbReference>
<dbReference type="WBParaSite" id="PTRK_0000392000.1">
    <property type="protein sequence ID" value="PTRK_0000392000.1"/>
    <property type="gene ID" value="PTRK_0000392000"/>
</dbReference>
<dbReference type="GO" id="GO:0008239">
    <property type="term" value="F:dipeptidyl-peptidase activity"/>
    <property type="evidence" value="ECO:0007669"/>
    <property type="project" value="TreeGrafter"/>
</dbReference>
<evidence type="ECO:0000313" key="7">
    <source>
        <dbReference type="Proteomes" id="UP000038045"/>
    </source>
</evidence>
<dbReference type="AlphaFoldDB" id="A0A0N4Z9D0"/>
<evidence type="ECO:0000256" key="4">
    <source>
        <dbReference type="ARBA" id="ARBA00022801"/>
    </source>
</evidence>
<organism evidence="7 8">
    <name type="scientific">Parastrongyloides trichosuri</name>
    <name type="common">Possum-specific nematode worm</name>
    <dbReference type="NCBI Taxonomy" id="131310"/>
    <lineage>
        <taxon>Eukaryota</taxon>
        <taxon>Metazoa</taxon>
        <taxon>Ecdysozoa</taxon>
        <taxon>Nematoda</taxon>
        <taxon>Chromadorea</taxon>
        <taxon>Rhabditida</taxon>
        <taxon>Tylenchina</taxon>
        <taxon>Panagrolaimomorpha</taxon>
        <taxon>Strongyloidoidea</taxon>
        <taxon>Strongyloididae</taxon>
        <taxon>Parastrongyloides</taxon>
    </lineage>
</organism>
<dbReference type="FunFam" id="1.20.120.980:FF:000003">
    <property type="entry name" value="Serine protease 16"/>
    <property type="match status" value="1"/>
</dbReference>
<feature type="chain" id="PRO_5005891452" evidence="6">
    <location>
        <begin position="21"/>
        <end position="508"/>
    </location>
</feature>
<reference evidence="8" key="1">
    <citation type="submission" date="2017-02" db="UniProtKB">
        <authorList>
            <consortium name="WormBaseParasite"/>
        </authorList>
    </citation>
    <scope>IDENTIFICATION</scope>
</reference>
<evidence type="ECO:0000256" key="1">
    <source>
        <dbReference type="ARBA" id="ARBA00011079"/>
    </source>
</evidence>
<dbReference type="Gene3D" id="1.20.120.980">
    <property type="entry name" value="Serine carboxypeptidase S28, SKS domain"/>
    <property type="match status" value="1"/>
</dbReference>
<proteinExistence type="inferred from homology"/>
<evidence type="ECO:0000313" key="8">
    <source>
        <dbReference type="WBParaSite" id="PTRK_0000392000.1"/>
    </source>
</evidence>
<keyword evidence="7" id="KW-1185">Reference proteome</keyword>
<dbReference type="Proteomes" id="UP000038045">
    <property type="component" value="Unplaced"/>
</dbReference>
<evidence type="ECO:0000256" key="6">
    <source>
        <dbReference type="SAM" id="SignalP"/>
    </source>
</evidence>
<protein>
    <submittedName>
        <fullName evidence="8">Serine protease K12H4.7</fullName>
    </submittedName>
</protein>
<accession>A0A0N4Z9D0</accession>
<evidence type="ECO:0000256" key="3">
    <source>
        <dbReference type="ARBA" id="ARBA00022729"/>
    </source>
</evidence>
<comment type="similarity">
    <text evidence="1">Belongs to the peptidase S28 family.</text>
</comment>
<keyword evidence="5" id="KW-0325">Glycoprotein</keyword>
<dbReference type="InterPro" id="IPR008758">
    <property type="entry name" value="Peptidase_S28"/>
</dbReference>
<evidence type="ECO:0000256" key="2">
    <source>
        <dbReference type="ARBA" id="ARBA00022670"/>
    </source>
</evidence>
<dbReference type="PANTHER" id="PTHR11010:SF117">
    <property type="entry name" value="SERINE PROTEASE 16"/>
    <property type="match status" value="1"/>
</dbReference>
<keyword evidence="3 6" id="KW-0732">Signal</keyword>
<dbReference type="InterPro" id="IPR042269">
    <property type="entry name" value="Ser_carbopepase_S28_SKS"/>
</dbReference>
<dbReference type="Gene3D" id="3.40.50.1820">
    <property type="entry name" value="alpha/beta hydrolase"/>
    <property type="match status" value="1"/>
</dbReference>
<name>A0A0N4Z9D0_PARTI</name>
<feature type="signal peptide" evidence="6">
    <location>
        <begin position="1"/>
        <end position="20"/>
    </location>
</feature>
<dbReference type="PANTHER" id="PTHR11010">
    <property type="entry name" value="PROTEASE S28 PRO-X CARBOXYPEPTIDASE-RELATED"/>
    <property type="match status" value="1"/>
</dbReference>